<dbReference type="eggNOG" id="COG0074">
    <property type="taxonomic scope" value="Bacteria"/>
</dbReference>
<dbReference type="InterPro" id="IPR016102">
    <property type="entry name" value="Succinyl-CoA_synth-like"/>
</dbReference>
<feature type="domain" description="ATP-citrate synthase/succinyl-CoA ligase C-terminal" evidence="1">
    <location>
        <begin position="340"/>
        <end position="493"/>
    </location>
</feature>
<dbReference type="Pfam" id="PF00549">
    <property type="entry name" value="Ligase_CoA"/>
    <property type="match status" value="1"/>
</dbReference>
<dbReference type="NCBIfam" id="NF004760">
    <property type="entry name" value="PRK06091.1"/>
    <property type="match status" value="1"/>
</dbReference>
<accession>E8LM56</accession>
<dbReference type="SUPFAM" id="SSF52210">
    <property type="entry name" value="Succinyl-CoA synthetase domains"/>
    <property type="match status" value="2"/>
</dbReference>
<dbReference type="GO" id="GO:0006099">
    <property type="term" value="P:tricarboxylic acid cycle"/>
    <property type="evidence" value="ECO:0007669"/>
    <property type="project" value="TreeGrafter"/>
</dbReference>
<dbReference type="Pfam" id="PF02629">
    <property type="entry name" value="CoA_binding"/>
    <property type="match status" value="1"/>
</dbReference>
<name>E8LM56_SUCHY</name>
<dbReference type="InterPro" id="IPR005811">
    <property type="entry name" value="SUCC_ACL_C"/>
</dbReference>
<dbReference type="RefSeq" id="WP_009143992.1">
    <property type="nucleotide sequence ID" value="NZ_GL831058.1"/>
</dbReference>
<dbReference type="HOGENOM" id="CLU_026233_1_0_6"/>
<keyword evidence="4" id="KW-1185">Reference proteome</keyword>
<dbReference type="STRING" id="762983.HMPREF9444_01835"/>
<dbReference type="GO" id="GO:0009361">
    <property type="term" value="C:succinate-CoA ligase complex (ADP-forming)"/>
    <property type="evidence" value="ECO:0007669"/>
    <property type="project" value="TreeGrafter"/>
</dbReference>
<dbReference type="GO" id="GO:0005829">
    <property type="term" value="C:cytosol"/>
    <property type="evidence" value="ECO:0007669"/>
    <property type="project" value="TreeGrafter"/>
</dbReference>
<evidence type="ECO:0000313" key="4">
    <source>
        <dbReference type="Proteomes" id="UP000018458"/>
    </source>
</evidence>
<dbReference type="Gene3D" id="3.40.50.720">
    <property type="entry name" value="NAD(P)-binding Rossmann-like Domain"/>
    <property type="match status" value="1"/>
</dbReference>
<dbReference type="AlphaFoldDB" id="E8LM56"/>
<evidence type="ECO:0000313" key="3">
    <source>
        <dbReference type="EMBL" id="EFY06391.1"/>
    </source>
</evidence>
<evidence type="ECO:0000259" key="2">
    <source>
        <dbReference type="Pfam" id="PF02629"/>
    </source>
</evidence>
<dbReference type="OrthoDB" id="5580580at2"/>
<sequence length="495" mass="52769">MPVFFKSFKNLYKDSVSLMQLTASISSTTGIEKLSVAMQTKANLQRAQILGLNIDAKPSPNDLMAVFEAADADEALKVFNLIEKALNAKEERKSEVKEQKTVSILQTKERVVDLNFALISVPGAYAAAEALKALKAGLNVMLFSDNVSEDDELMLKEEAVKRDLLMMGPDCGTAVINGMPLGFANVLKKGSIGLVGASGTGLQEVSCAISNLGGGLCQVIGTGGRDLHEKIGGLMTMYALDLLARDDSTKVIGVISKPPASSVKEKIIAKLKSIKKPVVVHFVGDKNPKSQDGNITYASSLIECAKIACALLEGGSLSLSKDEVLPKAKSNESNNALCAIFCGGTFCAEAQSLALECGFNVKSNVPVQGAKSLKYEGPGNVFVDMGDDEFTNGRPHPMIDPSLRDEFFAKSMQDPHVKIILFDVVLGYGSSLTPLEGLKKLIKLNKRSDLNFVCHVCGTDEDPQSLKNTVNELKALGVTVADSNYDATLAALALL</sequence>
<dbReference type="Gene3D" id="3.40.50.261">
    <property type="entry name" value="Succinyl-CoA synthetase domains"/>
    <property type="match status" value="2"/>
</dbReference>
<dbReference type="GO" id="GO:0004775">
    <property type="term" value="F:succinate-CoA ligase (ADP-forming) activity"/>
    <property type="evidence" value="ECO:0007669"/>
    <property type="project" value="TreeGrafter"/>
</dbReference>
<dbReference type="GO" id="GO:0004776">
    <property type="term" value="F:succinate-CoA ligase (GDP-forming) activity"/>
    <property type="evidence" value="ECO:0007669"/>
    <property type="project" value="TreeGrafter"/>
</dbReference>
<evidence type="ECO:0000259" key="1">
    <source>
        <dbReference type="Pfam" id="PF00549"/>
    </source>
</evidence>
<proteinExistence type="predicted"/>
<dbReference type="Proteomes" id="UP000018458">
    <property type="component" value="Unassembled WGS sequence"/>
</dbReference>
<protein>
    <submittedName>
        <fullName evidence="3">Putative membrane protein FdrA</fullName>
    </submittedName>
</protein>
<dbReference type="InterPro" id="IPR003781">
    <property type="entry name" value="CoA-bd"/>
</dbReference>
<feature type="domain" description="CoA-binding" evidence="2">
    <location>
        <begin position="188"/>
        <end position="281"/>
    </location>
</feature>
<dbReference type="EMBL" id="AEVO01000130">
    <property type="protein sequence ID" value="EFY06391.1"/>
    <property type="molecule type" value="Genomic_DNA"/>
</dbReference>
<comment type="caution">
    <text evidence="3">The sequence shown here is derived from an EMBL/GenBank/DDBJ whole genome shotgun (WGS) entry which is preliminary data.</text>
</comment>
<reference evidence="3 4" key="1">
    <citation type="submission" date="2011-01" db="EMBL/GenBank/DDBJ databases">
        <authorList>
            <person name="Weinstock G."/>
            <person name="Sodergren E."/>
            <person name="Clifton S."/>
            <person name="Fulton L."/>
            <person name="Fulton B."/>
            <person name="Courtney L."/>
            <person name="Fronick C."/>
            <person name="Harrison M."/>
            <person name="Strong C."/>
            <person name="Farmer C."/>
            <person name="Delahaunty K."/>
            <person name="Markovic C."/>
            <person name="Hall O."/>
            <person name="Minx P."/>
            <person name="Tomlinson C."/>
            <person name="Mitreva M."/>
            <person name="Hou S."/>
            <person name="Chen J."/>
            <person name="Wollam A."/>
            <person name="Pepin K.H."/>
            <person name="Johnson M."/>
            <person name="Bhonagiri V."/>
            <person name="Zhang X."/>
            <person name="Suruliraj S."/>
            <person name="Warren W."/>
            <person name="Chinwalla A."/>
            <person name="Mardis E.R."/>
            <person name="Wilson R.K."/>
        </authorList>
    </citation>
    <scope>NUCLEOTIDE SEQUENCE [LARGE SCALE GENOMIC DNA]</scope>
    <source>
        <strain evidence="4">DSM 22608 / JCM 16073 / KCTC 15190 / YIT 12066</strain>
    </source>
</reference>
<dbReference type="PANTHER" id="PTHR11117">
    <property type="entry name" value="SUCCINYL-COA LIGASE SUBUNIT ALPHA"/>
    <property type="match status" value="1"/>
</dbReference>
<gene>
    <name evidence="3" type="ORF">HMPREF9444_01835</name>
</gene>
<organism evidence="3 4">
    <name type="scientific">Succinatimonas hippei (strain DSM 22608 / JCM 16073 / KCTC 15190 / YIT 12066)</name>
    <dbReference type="NCBI Taxonomy" id="762983"/>
    <lineage>
        <taxon>Bacteria</taxon>
        <taxon>Pseudomonadati</taxon>
        <taxon>Pseudomonadota</taxon>
        <taxon>Gammaproteobacteria</taxon>
        <taxon>Aeromonadales</taxon>
        <taxon>Succinivibrionaceae</taxon>
        <taxon>Succinatimonas</taxon>
    </lineage>
</organism>
<dbReference type="PANTHER" id="PTHR11117:SF24">
    <property type="entry name" value="PROTEIN FDRA"/>
    <property type="match status" value="1"/>
</dbReference>